<reference evidence="5" key="1">
    <citation type="submission" date="2018-05" db="EMBL/GenBank/DDBJ databases">
        <authorList>
            <person name="Lanie J.A."/>
            <person name="Ng W.-L."/>
            <person name="Kazmierczak K.M."/>
            <person name="Andrzejewski T.M."/>
            <person name="Davidsen T.M."/>
            <person name="Wayne K.J."/>
            <person name="Tettelin H."/>
            <person name="Glass J.I."/>
            <person name="Rusch D."/>
            <person name="Podicherti R."/>
            <person name="Tsui H.-C.T."/>
            <person name="Winkler M.E."/>
        </authorList>
    </citation>
    <scope>NUCLEOTIDE SEQUENCE</scope>
</reference>
<dbReference type="EMBL" id="UINC01000869">
    <property type="protein sequence ID" value="SUZ62434.1"/>
    <property type="molecule type" value="Genomic_DNA"/>
</dbReference>
<accession>A0A381P764</accession>
<keyword evidence="3 4" id="KW-0472">Membrane</keyword>
<evidence type="ECO:0000313" key="5">
    <source>
        <dbReference type="EMBL" id="SUZ62434.1"/>
    </source>
</evidence>
<proteinExistence type="predicted"/>
<dbReference type="InterPro" id="IPR036640">
    <property type="entry name" value="ABC1_TM_sf"/>
</dbReference>
<feature type="transmembrane region" description="Helical" evidence="4">
    <location>
        <begin position="59"/>
        <end position="78"/>
    </location>
</feature>
<protein>
    <submittedName>
        <fullName evidence="5">Uncharacterized protein</fullName>
    </submittedName>
</protein>
<feature type="non-terminal residue" evidence="5">
    <location>
        <position position="93"/>
    </location>
</feature>
<dbReference type="GO" id="GO:0005524">
    <property type="term" value="F:ATP binding"/>
    <property type="evidence" value="ECO:0007669"/>
    <property type="project" value="InterPro"/>
</dbReference>
<evidence type="ECO:0000256" key="2">
    <source>
        <dbReference type="ARBA" id="ARBA00022989"/>
    </source>
</evidence>
<dbReference type="SUPFAM" id="SSF90123">
    <property type="entry name" value="ABC transporter transmembrane region"/>
    <property type="match status" value="1"/>
</dbReference>
<dbReference type="Gene3D" id="1.20.1560.10">
    <property type="entry name" value="ABC transporter type 1, transmembrane domain"/>
    <property type="match status" value="1"/>
</dbReference>
<dbReference type="AlphaFoldDB" id="A0A381P764"/>
<gene>
    <name evidence="5" type="ORF">METZ01_LOCUS15288</name>
</gene>
<evidence type="ECO:0000256" key="1">
    <source>
        <dbReference type="ARBA" id="ARBA00022692"/>
    </source>
</evidence>
<dbReference type="GO" id="GO:0016020">
    <property type="term" value="C:membrane"/>
    <property type="evidence" value="ECO:0007669"/>
    <property type="project" value="InterPro"/>
</dbReference>
<evidence type="ECO:0000256" key="3">
    <source>
        <dbReference type="ARBA" id="ARBA00023136"/>
    </source>
</evidence>
<feature type="transmembrane region" description="Helical" evidence="4">
    <location>
        <begin position="25"/>
        <end position="47"/>
    </location>
</feature>
<organism evidence="5">
    <name type="scientific">marine metagenome</name>
    <dbReference type="NCBI Taxonomy" id="408172"/>
    <lineage>
        <taxon>unclassified sequences</taxon>
        <taxon>metagenomes</taxon>
        <taxon>ecological metagenomes</taxon>
    </lineage>
</organism>
<evidence type="ECO:0000256" key="4">
    <source>
        <dbReference type="SAM" id="Phobius"/>
    </source>
</evidence>
<keyword evidence="2 4" id="KW-1133">Transmembrane helix</keyword>
<feature type="non-terminal residue" evidence="5">
    <location>
        <position position="1"/>
    </location>
</feature>
<keyword evidence="1 4" id="KW-0812">Transmembrane</keyword>
<sequence length="93" mass="10471">LNKVVNDWELFQRFLVYVRPHWKSVALGTATIPFSIVATLLLPWFIIQIIDDHVIPGDLEGLFLMVALMAGTVAVGYFSDSIYTFSLQKTGQL</sequence>
<name>A0A381P764_9ZZZZ</name>